<dbReference type="PANTHER" id="PTHR43775">
    <property type="entry name" value="FATTY ACID SYNTHASE"/>
    <property type="match status" value="1"/>
</dbReference>
<comment type="catalytic activity">
    <reaction evidence="47">
        <text>a 2,3-saturated acyl-[ACP] + NADP(+) = a (2E)-enoyl-[ACP] + NADPH + H(+)</text>
        <dbReference type="Rhea" id="RHEA:22564"/>
        <dbReference type="Rhea" id="RHEA-COMP:9925"/>
        <dbReference type="Rhea" id="RHEA-COMP:9926"/>
        <dbReference type="ChEBI" id="CHEBI:15378"/>
        <dbReference type="ChEBI" id="CHEBI:57783"/>
        <dbReference type="ChEBI" id="CHEBI:58349"/>
        <dbReference type="ChEBI" id="CHEBI:78784"/>
        <dbReference type="ChEBI" id="CHEBI:78785"/>
        <dbReference type="EC" id="1.3.1.39"/>
    </reaction>
    <physiologicalReaction direction="right-to-left" evidence="47">
        <dbReference type="Rhea" id="RHEA:22566"/>
    </physiologicalReaction>
</comment>
<evidence type="ECO:0000256" key="25">
    <source>
        <dbReference type="ARBA" id="ARBA00023399"/>
    </source>
</evidence>
<dbReference type="SMART" id="SM00829">
    <property type="entry name" value="PKS_ER"/>
    <property type="match status" value="1"/>
</dbReference>
<evidence type="ECO:0000256" key="7">
    <source>
        <dbReference type="ARBA" id="ARBA00013191"/>
    </source>
</evidence>
<dbReference type="SUPFAM" id="SSF51735">
    <property type="entry name" value="NAD(P)-binding Rossmann-fold domains"/>
    <property type="match status" value="2"/>
</dbReference>
<feature type="active site" description="Proton donor; for dehydratase activity" evidence="60">
    <location>
        <position position="1053"/>
    </location>
</feature>
<dbReference type="Gene3D" id="3.30.70.3290">
    <property type="match status" value="1"/>
</dbReference>
<evidence type="ECO:0000256" key="30">
    <source>
        <dbReference type="ARBA" id="ARBA00047300"/>
    </source>
</evidence>
<evidence type="ECO:0000256" key="35">
    <source>
        <dbReference type="ARBA" id="ARBA00047500"/>
    </source>
</evidence>
<evidence type="ECO:0000256" key="36">
    <source>
        <dbReference type="ARBA" id="ARBA00047578"/>
    </source>
</evidence>
<dbReference type="PROSITE" id="PS50075">
    <property type="entry name" value="CARRIER"/>
    <property type="match status" value="1"/>
</dbReference>
<evidence type="ECO:0000256" key="5">
    <source>
        <dbReference type="ARBA" id="ARBA00012948"/>
    </source>
</evidence>
<dbReference type="InterPro" id="IPR036291">
    <property type="entry name" value="NAD(P)-bd_dom_sf"/>
</dbReference>
<comment type="catalytic activity">
    <reaction evidence="57">
        <text>butanoyl-[ACP] + malonyl-[ACP] + H(+) = 3-oxohexanoyl-[ACP] + holo-[ACP] + CO2</text>
        <dbReference type="Rhea" id="RHEA:41820"/>
        <dbReference type="Rhea" id="RHEA-COMP:9623"/>
        <dbReference type="Rhea" id="RHEA-COMP:9628"/>
        <dbReference type="Rhea" id="RHEA-COMP:9629"/>
        <dbReference type="Rhea" id="RHEA-COMP:9685"/>
        <dbReference type="ChEBI" id="CHEBI:15378"/>
        <dbReference type="ChEBI" id="CHEBI:16526"/>
        <dbReference type="ChEBI" id="CHEBI:64479"/>
        <dbReference type="ChEBI" id="CHEBI:78449"/>
        <dbReference type="ChEBI" id="CHEBI:78454"/>
        <dbReference type="ChEBI" id="CHEBI:78456"/>
    </reaction>
    <physiologicalReaction direction="left-to-right" evidence="57">
        <dbReference type="Rhea" id="RHEA:41821"/>
    </physiologicalReaction>
</comment>
<evidence type="ECO:0000256" key="40">
    <source>
        <dbReference type="ARBA" id="ARBA00047961"/>
    </source>
</evidence>
<dbReference type="GO" id="GO:0004312">
    <property type="term" value="F:fatty acid synthase activity"/>
    <property type="evidence" value="ECO:0007669"/>
    <property type="project" value="UniProtKB-EC"/>
</dbReference>
<evidence type="ECO:0000259" key="62">
    <source>
        <dbReference type="PROSITE" id="PS52004"/>
    </source>
</evidence>
<dbReference type="GO" id="GO:0004315">
    <property type="term" value="F:3-oxoacyl-[acyl-carrier-protein] synthase activity"/>
    <property type="evidence" value="ECO:0007669"/>
    <property type="project" value="UniProtKB-EC"/>
</dbReference>
<comment type="catalytic activity">
    <reaction evidence="46">
        <text>3-oxohexanoyl-[ACP] + NADPH + H(+) = (3R)-hydroxyhexanoyl-[ACP] + NADP(+)</text>
        <dbReference type="Rhea" id="RHEA:41824"/>
        <dbReference type="Rhea" id="RHEA-COMP:9629"/>
        <dbReference type="Rhea" id="RHEA-COMP:9630"/>
        <dbReference type="ChEBI" id="CHEBI:15378"/>
        <dbReference type="ChEBI" id="CHEBI:57783"/>
        <dbReference type="ChEBI" id="CHEBI:58349"/>
        <dbReference type="ChEBI" id="CHEBI:78456"/>
        <dbReference type="ChEBI" id="CHEBI:78457"/>
    </reaction>
    <physiologicalReaction direction="left-to-right" evidence="46">
        <dbReference type="Rhea" id="RHEA:41825"/>
    </physiologicalReaction>
</comment>
<evidence type="ECO:0000256" key="50">
    <source>
        <dbReference type="ARBA" id="ARBA00048935"/>
    </source>
</evidence>
<dbReference type="EC" id="3.1.2.14" evidence="3"/>
<dbReference type="PROSITE" id="PS52019">
    <property type="entry name" value="PKS_MFAS_DH"/>
    <property type="match status" value="1"/>
</dbReference>
<comment type="catalytic activity">
    <reaction evidence="59">
        <text>octanoyl-[ACP] + malonyl-[ACP] + H(+) = 3-oxodecanoyl-[ACP] + holo-[ACP] + CO2</text>
        <dbReference type="Rhea" id="RHEA:41852"/>
        <dbReference type="Rhea" id="RHEA-COMP:9623"/>
        <dbReference type="Rhea" id="RHEA-COMP:9636"/>
        <dbReference type="Rhea" id="RHEA-COMP:9637"/>
        <dbReference type="Rhea" id="RHEA-COMP:9685"/>
        <dbReference type="ChEBI" id="CHEBI:15378"/>
        <dbReference type="ChEBI" id="CHEBI:16526"/>
        <dbReference type="ChEBI" id="CHEBI:64479"/>
        <dbReference type="ChEBI" id="CHEBI:78449"/>
        <dbReference type="ChEBI" id="CHEBI:78463"/>
        <dbReference type="ChEBI" id="CHEBI:78464"/>
    </reaction>
    <physiologicalReaction direction="left-to-right" evidence="59">
        <dbReference type="Rhea" id="RHEA:41853"/>
    </physiologicalReaction>
</comment>
<comment type="catalytic activity">
    <reaction evidence="44">
        <text>(2E)-octenoyl-[ACP] + NADPH + H(+) = octanoyl-[ACP] + NADP(+)</text>
        <dbReference type="Rhea" id="RHEA:41848"/>
        <dbReference type="Rhea" id="RHEA-COMP:9635"/>
        <dbReference type="Rhea" id="RHEA-COMP:9636"/>
        <dbReference type="ChEBI" id="CHEBI:15378"/>
        <dbReference type="ChEBI" id="CHEBI:57783"/>
        <dbReference type="ChEBI" id="CHEBI:58349"/>
        <dbReference type="ChEBI" id="CHEBI:78462"/>
        <dbReference type="ChEBI" id="CHEBI:78463"/>
    </reaction>
    <physiologicalReaction direction="left-to-right" evidence="44">
        <dbReference type="Rhea" id="RHEA:41849"/>
    </physiologicalReaction>
</comment>
<evidence type="ECO:0000259" key="63">
    <source>
        <dbReference type="PROSITE" id="PS52019"/>
    </source>
</evidence>
<evidence type="ECO:0000256" key="47">
    <source>
        <dbReference type="ARBA" id="ARBA00048650"/>
    </source>
</evidence>
<keyword evidence="18" id="KW-0511">Multifunctional enzyme</keyword>
<comment type="catalytic activity">
    <reaction evidence="19">
        <text>(3R)-hydroxyoctanoyl-[ACP] = (2E)-octenoyl-[ACP] + H2O</text>
        <dbReference type="Rhea" id="RHEA:41844"/>
        <dbReference type="Rhea" id="RHEA-COMP:9634"/>
        <dbReference type="Rhea" id="RHEA-COMP:9635"/>
        <dbReference type="ChEBI" id="CHEBI:15377"/>
        <dbReference type="ChEBI" id="CHEBI:78461"/>
        <dbReference type="ChEBI" id="CHEBI:78462"/>
    </reaction>
    <physiologicalReaction direction="left-to-right" evidence="19">
        <dbReference type="Rhea" id="RHEA:41845"/>
    </physiologicalReaction>
</comment>
<dbReference type="CDD" id="cd08954">
    <property type="entry name" value="KR_1_FAS_SDR_x"/>
    <property type="match status" value="1"/>
</dbReference>
<dbReference type="InterPro" id="IPR001031">
    <property type="entry name" value="Thioesterase"/>
</dbReference>
<evidence type="ECO:0000256" key="31">
    <source>
        <dbReference type="ARBA" id="ARBA00047394"/>
    </source>
</evidence>
<dbReference type="EC" id="2.3.1.41" evidence="7"/>
<comment type="catalytic activity">
    <reaction evidence="48">
        <text>holo-[ACP] + acetyl-CoA = acetyl-[ACP] + CoA</text>
        <dbReference type="Rhea" id="RHEA:41788"/>
        <dbReference type="Rhea" id="RHEA-COMP:9621"/>
        <dbReference type="Rhea" id="RHEA-COMP:9685"/>
        <dbReference type="ChEBI" id="CHEBI:57287"/>
        <dbReference type="ChEBI" id="CHEBI:57288"/>
        <dbReference type="ChEBI" id="CHEBI:64479"/>
        <dbReference type="ChEBI" id="CHEBI:78446"/>
        <dbReference type="EC" id="2.3.1.38"/>
    </reaction>
    <physiologicalReaction direction="left-to-right" evidence="48">
        <dbReference type="Rhea" id="RHEA:41789"/>
    </physiologicalReaction>
</comment>
<evidence type="ECO:0000256" key="60">
    <source>
        <dbReference type="PROSITE-ProRule" id="PRU01363"/>
    </source>
</evidence>
<dbReference type="SUPFAM" id="SSF53901">
    <property type="entry name" value="Thiolase-like"/>
    <property type="match status" value="1"/>
</dbReference>
<dbReference type="Pfam" id="PF00975">
    <property type="entry name" value="Thioesterase"/>
    <property type="match status" value="1"/>
</dbReference>
<dbReference type="InterPro" id="IPR018201">
    <property type="entry name" value="Ketoacyl_synth_AS"/>
</dbReference>
<evidence type="ECO:0000256" key="1">
    <source>
        <dbReference type="ARBA" id="ARBA00005189"/>
    </source>
</evidence>
<evidence type="ECO:0000256" key="9">
    <source>
        <dbReference type="ARBA" id="ARBA00013258"/>
    </source>
</evidence>
<dbReference type="PROSITE" id="PS00606">
    <property type="entry name" value="KS3_1"/>
    <property type="match status" value="1"/>
</dbReference>
<dbReference type="SUPFAM" id="SSF47336">
    <property type="entry name" value="ACP-like"/>
    <property type="match status" value="1"/>
</dbReference>
<dbReference type="InterPro" id="IPR011032">
    <property type="entry name" value="GroES-like_sf"/>
</dbReference>
<dbReference type="Pfam" id="PF02801">
    <property type="entry name" value="Ketoacyl-synt_C"/>
    <property type="match status" value="1"/>
</dbReference>
<evidence type="ECO:0000256" key="12">
    <source>
        <dbReference type="ARBA" id="ARBA00022553"/>
    </source>
</evidence>
<dbReference type="GO" id="GO:0016297">
    <property type="term" value="F:fatty acyl-[ACP] hydrolase activity"/>
    <property type="evidence" value="ECO:0007669"/>
    <property type="project" value="UniProtKB-EC"/>
</dbReference>
<feature type="domain" description="Carrier" evidence="61">
    <location>
        <begin position="1996"/>
        <end position="2076"/>
    </location>
</feature>
<evidence type="ECO:0000256" key="34">
    <source>
        <dbReference type="ARBA" id="ARBA00047451"/>
    </source>
</evidence>
<dbReference type="GO" id="GO:0004316">
    <property type="term" value="F:3-oxoacyl-[acyl-carrier-protein] reductase (NADPH) activity"/>
    <property type="evidence" value="ECO:0007669"/>
    <property type="project" value="UniProtKB-EC"/>
</dbReference>
<dbReference type="PANTHER" id="PTHR43775:SF23">
    <property type="entry name" value="FATTY ACID SYNTHASE 3"/>
    <property type="match status" value="1"/>
</dbReference>
<evidence type="ECO:0000313" key="64">
    <source>
        <dbReference type="EMBL" id="KAG5680880.1"/>
    </source>
</evidence>
<evidence type="ECO:0000256" key="45">
    <source>
        <dbReference type="ARBA" id="ARBA00048506"/>
    </source>
</evidence>
<comment type="catalytic activity">
    <reaction evidence="20">
        <text>(3R)-hydroxydodecanoyl-[ACP] = (2E)-dodecenoyl-[ACP] + H2O</text>
        <dbReference type="Rhea" id="RHEA:41876"/>
        <dbReference type="Rhea" id="RHEA-COMP:9642"/>
        <dbReference type="Rhea" id="RHEA-COMP:9643"/>
        <dbReference type="ChEBI" id="CHEBI:15377"/>
        <dbReference type="ChEBI" id="CHEBI:78470"/>
        <dbReference type="ChEBI" id="CHEBI:78472"/>
    </reaction>
    <physiologicalReaction direction="left-to-right" evidence="20">
        <dbReference type="Rhea" id="RHEA:41877"/>
    </physiologicalReaction>
</comment>
<comment type="catalytic activity">
    <reaction evidence="27">
        <text>(3R)-hydroxybutanoyl-[ACP] = (2E)-butenoyl-[ACP] + H2O</text>
        <dbReference type="Rhea" id="RHEA:41808"/>
        <dbReference type="Rhea" id="RHEA-COMP:9626"/>
        <dbReference type="Rhea" id="RHEA-COMP:9627"/>
        <dbReference type="ChEBI" id="CHEBI:15377"/>
        <dbReference type="ChEBI" id="CHEBI:78451"/>
        <dbReference type="ChEBI" id="CHEBI:78453"/>
    </reaction>
    <physiologicalReaction direction="left-to-right" evidence="27">
        <dbReference type="Rhea" id="RHEA:41809"/>
    </physiologicalReaction>
</comment>
<evidence type="ECO:0000256" key="11">
    <source>
        <dbReference type="ARBA" id="ARBA00022450"/>
    </source>
</evidence>
<comment type="catalytic activity">
    <reaction evidence="21">
        <text>(3R)-hydroxyhexanoyl-[ACP] = (2E)-hexenoyl-[ACP] + H2O</text>
        <dbReference type="Rhea" id="RHEA:41828"/>
        <dbReference type="Rhea" id="RHEA-COMP:9630"/>
        <dbReference type="Rhea" id="RHEA-COMP:9631"/>
        <dbReference type="ChEBI" id="CHEBI:15377"/>
        <dbReference type="ChEBI" id="CHEBI:78457"/>
        <dbReference type="ChEBI" id="CHEBI:78458"/>
    </reaction>
    <physiologicalReaction direction="left-to-right" evidence="21">
        <dbReference type="Rhea" id="RHEA:41829"/>
    </physiologicalReaction>
</comment>
<proteinExistence type="predicted"/>
<dbReference type="Gene3D" id="3.10.129.110">
    <property type="entry name" value="Polyketide synthase dehydratase"/>
    <property type="match status" value="1"/>
</dbReference>
<evidence type="ECO:0000256" key="14">
    <source>
        <dbReference type="ARBA" id="ARBA00022799"/>
    </source>
</evidence>
<evidence type="ECO:0000256" key="15">
    <source>
        <dbReference type="ARBA" id="ARBA00022898"/>
    </source>
</evidence>
<keyword evidence="13" id="KW-0808">Transferase</keyword>
<dbReference type="Pfam" id="PF00550">
    <property type="entry name" value="PP-binding"/>
    <property type="match status" value="1"/>
</dbReference>
<dbReference type="GO" id="GO:0019171">
    <property type="term" value="F:(3R)-hydroxyacyl-[acyl-carrier-protein] dehydratase activity"/>
    <property type="evidence" value="ECO:0007669"/>
    <property type="project" value="UniProtKB-EC"/>
</dbReference>
<dbReference type="Gene3D" id="3.40.366.10">
    <property type="entry name" value="Malonyl-Coenzyme A Acyl Carrier Protein, domain 2"/>
    <property type="match status" value="1"/>
</dbReference>
<evidence type="ECO:0000256" key="58">
    <source>
        <dbReference type="ARBA" id="ARBA00049521"/>
    </source>
</evidence>
<dbReference type="Gene3D" id="3.40.50.720">
    <property type="entry name" value="NAD(P)-binding Rossmann-like Domain"/>
    <property type="match status" value="1"/>
</dbReference>
<evidence type="ECO:0000256" key="28">
    <source>
        <dbReference type="ARBA" id="ARBA00023442"/>
    </source>
</evidence>
<dbReference type="EMBL" id="JADBJN010000001">
    <property type="protein sequence ID" value="KAG5680880.1"/>
    <property type="molecule type" value="Genomic_DNA"/>
</dbReference>
<evidence type="ECO:0000256" key="32">
    <source>
        <dbReference type="ARBA" id="ARBA00047400"/>
    </source>
</evidence>
<sequence length="2388" mass="266233">MTSIEIQPKQKKLFSRIYPETPDDEIVISGISGRFPSSSNLHEFAFNLYNKVDMVDDDERRWKHTNPEIPRRMGKINNLEKFDATFFGVHFKQAHTMDPQCRMLLEHAYEAVLDAGINPRSLRGSRTGVYIGACFAESEKTWFYEKVSTGGFGITGCARAMLANRISFTLGLTGPSFLLDTACSSSMYALDCAFNAIRMGEIDAALVGGSNLLLHPYVTLQFARLGVLAPSGYCRPFDKDGSGYTRSEAVCVMYLQKAKNAKRVYANLLYSKTNCDGYKEEGITYPSGKMQMKLLKEFYDDLELPANKVDYVEAHSTGTIVGDPEEVKALDTVFCTSRNKPLPVGSVKSNMGHSESTAGACSIAKMIFAFETQKIAPNINFEVIRPGLESLEAGRLRVVAETEELSGPLISVNSFGFGGGNAHALFRQHSKVKVNQGIPNDDIPRLILWSSRTEEGVNSILDSVMKQPLDAEYVGLLHNCVAGESAPANIYRGYGIFAQNDQSVNATCLNRDVKHFTGFKRPVVWVYSGMGSQWNTMGADLMRIPIFAESIERSHKILEKRGLNLKSILTSQEPKLFDNILNSFVGIAAIQIALTDILKALDLEPDYIIGHSVGELGCAYADGCFTAEEMILSSYSRGMASLETNVVVGSMAAVGLSYKKLKPMIPDGIEIACHNSADSCTISGPAENVAKYVAELKAKNIFAKEVNCSKIPYHSSYIQEMGPNLLARLNDVIKSPKRRSSKWLSSSVPKSRWEEEQFQFSSPFYHTNNLLSSVLFEETSVFLPRNALTIEVAPHSLLQAILRKSMPEAVHIGLTQRGNKSNSTFFLSALGSIYENGIDFDVSRLYPPVDFPVSRGTPMISPLMKWDHSEDWFVTRFESQKSNRSGERHVVINLADQEYEYIVGHVIDGRILFPATAYLYVVWETLGLMIGVYFFEVGVVFEDVKFMRATALPKNQDIEFVVMIQPGSGRFEITEGTSVLATGYVKIVDNVKLTDIEKPVDNGYPNLLQRDFYKELRLRGYHYHSLFKCVEEARGDGMIGKVKWNSNWVSFMDCLLQIHIVGQDSRALLLPTGIEKLSINPKVHQQLVHSFDNEGIILDVYTNKELNLLRCGGIEFRGLQANPVSRRRPPGIPVLETYQFISHLPTPYLNKIDASRFCVQLALENLPTSKVLIVEIDQNDGREPISDFIAQALGDLPLVTAELNYLSTKTIDLGNVIVSDAKLSTFKNAFMVINSRSLSDKKFLDNVVNNLTNGAFLILRESNEIKLQLLKELPTHLQLIAIIPTDNETIIMLQCGKKMQSQTQKVIQVSSQNYDWIEDLKKAVKEGPVLAFSEKEEFSGIIGLVNCIRKEPNGLNLKCVLVDDYRAPKFNFGNEFYKSFLDQGLAINVFKNGKWGSYRHLQLIQKYESMPRIDHCYANSLVRGDLSSMTWLYGPYNHGKPDGEICRIQYASLNFRDVMLATGKLTAEVFGSGRLDQLCILGFEYAGVTESGRKVMGMVISGSLATHIKVDDTLLWDVPQGWTLQEAATIPVVYATVYSAFFLTTKIEKGKSILIHAGSGGVGLAAIRVAFAYGLEVYTTVSTEEKKNFLLNEFPKLKRENIGNSRDTSFEDMIAVRTKGKGVDYVLNSLAEEKLHASIRCLGKGGVFLEIGKFDLANDTKIGLGAFLKQLSFHSILVDLLFTGTHEDKLILQRILERDLEKGIIKPLKTTVFEAHEVVEAFRYLASGKHVGKVMLKIREDPYDDATLPITAIPRTYCYPYYSYIIPGGLGGFGLELADWLVLRGCKKLVLSSSRGVTKQYQAFRIRIWESYGVEVTVNTSDISSKAGCEKLIRDAMKLGPVGGIFNLAVILRDSIFENQDVTKFVECMAPKAIATKYLDEISRILCPELQYFVIFSSVSCGRGNAGQSNYGMANSVMEKIMEQRHNLGLPAKAIQWGAVGEVGLVADMQEDMLDMEIGGTLQQRISSCLEELDALLAAEQPLVSSMVVAEKKVKVGAGASVIDAVMSIMSIRDMKSVSMDATLSEMGMDSLMAVEIRQMLEREYELFLSPQDLRSLTFMKLQELTTAQEGVENETAKIKFATEDVPAGVELMLRNIGDEKTSSQTILRMTSQDNSVKHNSCVLLIPGIEGVAGTLWRNVANGLTLPTYMLQLMSTKNLTQIQDVAKAVFNNIVTDVFNKDRDHFYVVGYSFGSLVALEVVKLLEGMGKKGKLVLIDGAPTFLKKMVVDQMPVHSDEAVQSVMLAGIIRTIFPEEKLDLRKIMAENPSFEERVDEMIELSKGQYLYSTDYLRDMAFCLFQRLKMVIDYKFDYKNIIKTSITLVRPTEISTVDVDEDYGLQKITKGDVNIKYVEGNHLTMLESPKLIQIINQLDPALESNKSFMKHNMI</sequence>
<dbReference type="Pfam" id="PF00698">
    <property type="entry name" value="Acyl_transf_1"/>
    <property type="match status" value="1"/>
</dbReference>
<evidence type="ECO:0000256" key="13">
    <source>
        <dbReference type="ARBA" id="ARBA00022679"/>
    </source>
</evidence>
<feature type="domain" description="Ketosynthase family 3 (KS3)" evidence="62">
    <location>
        <begin position="23"/>
        <end position="428"/>
    </location>
</feature>
<evidence type="ECO:0000256" key="44">
    <source>
        <dbReference type="ARBA" id="ARBA00048420"/>
    </source>
</evidence>
<keyword evidence="12" id="KW-0597">Phosphoprotein</keyword>
<evidence type="ECO:0000256" key="48">
    <source>
        <dbReference type="ARBA" id="ARBA00048691"/>
    </source>
</evidence>
<dbReference type="SMART" id="SM00827">
    <property type="entry name" value="PKS_AT"/>
    <property type="match status" value="1"/>
</dbReference>
<dbReference type="InterPro" id="IPR013968">
    <property type="entry name" value="PKS_KR"/>
</dbReference>
<evidence type="ECO:0000256" key="18">
    <source>
        <dbReference type="ARBA" id="ARBA00023268"/>
    </source>
</evidence>
<evidence type="ECO:0000256" key="3">
    <source>
        <dbReference type="ARBA" id="ARBA00012480"/>
    </source>
</evidence>
<comment type="catalytic activity">
    <reaction evidence="40">
        <text>acetyl-[ACP] + malonyl-[ACP] + H(+) = 3-oxobutanoyl-[ACP] + holo-[ACP] + CO2</text>
        <dbReference type="Rhea" id="RHEA:41800"/>
        <dbReference type="Rhea" id="RHEA-COMP:9621"/>
        <dbReference type="Rhea" id="RHEA-COMP:9623"/>
        <dbReference type="Rhea" id="RHEA-COMP:9625"/>
        <dbReference type="Rhea" id="RHEA-COMP:9685"/>
        <dbReference type="ChEBI" id="CHEBI:15378"/>
        <dbReference type="ChEBI" id="CHEBI:16526"/>
        <dbReference type="ChEBI" id="CHEBI:64479"/>
        <dbReference type="ChEBI" id="CHEBI:78446"/>
        <dbReference type="ChEBI" id="CHEBI:78449"/>
        <dbReference type="ChEBI" id="CHEBI:78450"/>
    </reaction>
    <physiologicalReaction direction="left-to-right" evidence="40">
        <dbReference type="Rhea" id="RHEA:41801"/>
    </physiologicalReaction>
</comment>
<comment type="caution">
    <text evidence="64">The sequence shown here is derived from an EMBL/GenBank/DDBJ whole genome shotgun (WGS) entry which is preliminary data.</text>
</comment>
<keyword evidence="11" id="KW-0596">Phosphopantetheine</keyword>
<evidence type="ECO:0000256" key="26">
    <source>
        <dbReference type="ARBA" id="ARBA00023401"/>
    </source>
</evidence>
<evidence type="ECO:0000256" key="17">
    <source>
        <dbReference type="ARBA" id="ARBA00023239"/>
    </source>
</evidence>
<dbReference type="Pfam" id="PF16197">
    <property type="entry name" value="KAsynt_C_assoc"/>
    <property type="match status" value="1"/>
</dbReference>
<dbReference type="SMART" id="SM00823">
    <property type="entry name" value="PKS_PP"/>
    <property type="match status" value="1"/>
</dbReference>
<dbReference type="InterPro" id="IPR016036">
    <property type="entry name" value="Malonyl_transacylase_ACP-bd"/>
</dbReference>
<reference evidence="64" key="1">
    <citation type="submission" date="2021-03" db="EMBL/GenBank/DDBJ databases">
        <title>Chromosome level genome of the anhydrobiotic midge Polypedilum vanderplanki.</title>
        <authorList>
            <person name="Yoshida Y."/>
            <person name="Kikawada T."/>
            <person name="Gusev O."/>
        </authorList>
    </citation>
    <scope>NUCLEOTIDE SEQUENCE</scope>
    <source>
        <strain evidence="64">NIAS01</strain>
        <tissue evidence="64">Whole body or cell culture</tissue>
    </source>
</reference>
<dbReference type="Proteomes" id="UP001107558">
    <property type="component" value="Chromosome 1"/>
</dbReference>
<comment type="catalytic activity">
    <reaction evidence="42">
        <text>(2E)-dodecenoyl-[ACP] + NADPH + H(+) = dodecanoyl-[ACP] + NADP(+)</text>
        <dbReference type="Rhea" id="RHEA:41880"/>
        <dbReference type="Rhea" id="RHEA-COMP:9643"/>
        <dbReference type="Rhea" id="RHEA-COMP:9644"/>
        <dbReference type="ChEBI" id="CHEBI:15378"/>
        <dbReference type="ChEBI" id="CHEBI:57783"/>
        <dbReference type="ChEBI" id="CHEBI:58349"/>
        <dbReference type="ChEBI" id="CHEBI:65264"/>
        <dbReference type="ChEBI" id="CHEBI:78472"/>
    </reaction>
    <physiologicalReaction direction="left-to-right" evidence="42">
        <dbReference type="Rhea" id="RHEA:41881"/>
    </physiologicalReaction>
</comment>
<comment type="catalytic activity">
    <reaction evidence="51">
        <text>(2E)-octadecenoyl-[ACP] + NADPH + H(+) = octadecanoyl-[ACP] + NADP(+)</text>
        <dbReference type="Rhea" id="RHEA:41928"/>
        <dbReference type="Rhea" id="RHEA-COMP:9655"/>
        <dbReference type="Rhea" id="RHEA-COMP:9656"/>
        <dbReference type="ChEBI" id="CHEBI:15378"/>
        <dbReference type="ChEBI" id="CHEBI:57783"/>
        <dbReference type="ChEBI" id="CHEBI:58349"/>
        <dbReference type="ChEBI" id="CHEBI:78489"/>
        <dbReference type="ChEBI" id="CHEBI:78495"/>
    </reaction>
    <physiologicalReaction direction="left-to-right" evidence="51">
        <dbReference type="Rhea" id="RHEA:41929"/>
    </physiologicalReaction>
</comment>
<comment type="catalytic activity">
    <reaction evidence="55">
        <text>3-oxohexadecanoyl-[ACP] + NADPH + H(+) = (3R)-hydroxyhexadecanoyl-[ACP] + NADP(+)</text>
        <dbReference type="Rhea" id="RHEA:41904"/>
        <dbReference type="Rhea" id="RHEA-COMP:9649"/>
        <dbReference type="Rhea" id="RHEA-COMP:9650"/>
        <dbReference type="ChEBI" id="CHEBI:15378"/>
        <dbReference type="ChEBI" id="CHEBI:57783"/>
        <dbReference type="ChEBI" id="CHEBI:58349"/>
        <dbReference type="ChEBI" id="CHEBI:78478"/>
        <dbReference type="ChEBI" id="CHEBI:78480"/>
    </reaction>
    <physiologicalReaction direction="left-to-right" evidence="55">
        <dbReference type="Rhea" id="RHEA:41905"/>
    </physiologicalReaction>
</comment>
<evidence type="ECO:0000256" key="46">
    <source>
        <dbReference type="ARBA" id="ARBA00048571"/>
    </source>
</evidence>
<comment type="catalytic activity">
    <reaction evidence="32">
        <text>a (3R)-hydroxyacyl-[ACP] + NADP(+) = a 3-oxoacyl-[ACP] + NADPH + H(+)</text>
        <dbReference type="Rhea" id="RHEA:17397"/>
        <dbReference type="Rhea" id="RHEA-COMP:9916"/>
        <dbReference type="Rhea" id="RHEA-COMP:9945"/>
        <dbReference type="ChEBI" id="CHEBI:15378"/>
        <dbReference type="ChEBI" id="CHEBI:57783"/>
        <dbReference type="ChEBI" id="CHEBI:58349"/>
        <dbReference type="ChEBI" id="CHEBI:78776"/>
        <dbReference type="ChEBI" id="CHEBI:78827"/>
        <dbReference type="EC" id="1.1.1.100"/>
    </reaction>
    <physiologicalReaction direction="right-to-left" evidence="32">
        <dbReference type="Rhea" id="RHEA:17399"/>
    </physiologicalReaction>
</comment>
<dbReference type="SUPFAM" id="SSF50129">
    <property type="entry name" value="GroES-like"/>
    <property type="match status" value="1"/>
</dbReference>
<dbReference type="EC" id="1.3.1.39" evidence="2"/>
<comment type="catalytic activity">
    <reaction evidence="26">
        <text>(3R)-hydroxyhexadecanoyl-[ACP] = (2E)-hexadecenoyl-[ACP] + H2O</text>
        <dbReference type="Rhea" id="RHEA:41908"/>
        <dbReference type="Rhea" id="RHEA-COMP:9650"/>
        <dbReference type="Rhea" id="RHEA-COMP:9651"/>
        <dbReference type="ChEBI" id="CHEBI:15377"/>
        <dbReference type="ChEBI" id="CHEBI:78480"/>
        <dbReference type="ChEBI" id="CHEBI:78481"/>
    </reaction>
    <physiologicalReaction direction="left-to-right" evidence="26">
        <dbReference type="Rhea" id="RHEA:41909"/>
    </physiologicalReaction>
</comment>
<evidence type="ECO:0000256" key="29">
    <source>
        <dbReference type="ARBA" id="ARBA00044883"/>
    </source>
</evidence>
<dbReference type="PROSITE" id="PS00012">
    <property type="entry name" value="PHOSPHOPANTETHEINE"/>
    <property type="match status" value="1"/>
</dbReference>
<comment type="catalytic activity">
    <reaction evidence="22">
        <text>(3R)-hydroxydecanoyl-[ACP] = (2E)-decenoyl-[ACP] + H2O</text>
        <dbReference type="Rhea" id="RHEA:41860"/>
        <dbReference type="Rhea" id="RHEA-COMP:9638"/>
        <dbReference type="Rhea" id="RHEA-COMP:9639"/>
        <dbReference type="ChEBI" id="CHEBI:15377"/>
        <dbReference type="ChEBI" id="CHEBI:78466"/>
        <dbReference type="ChEBI" id="CHEBI:78467"/>
    </reaction>
    <physiologicalReaction direction="left-to-right" evidence="22">
        <dbReference type="Rhea" id="RHEA:41861"/>
    </physiologicalReaction>
</comment>
<dbReference type="SMART" id="SM00822">
    <property type="entry name" value="PKS_KR"/>
    <property type="match status" value="1"/>
</dbReference>
<comment type="catalytic activity">
    <reaction evidence="25">
        <text>(3R)-hydroxyoctadecanoyl-[ACP] = (2E)-octadecenoyl-[ACP] + H2O</text>
        <dbReference type="Rhea" id="RHEA:41924"/>
        <dbReference type="Rhea" id="RHEA-COMP:9654"/>
        <dbReference type="Rhea" id="RHEA-COMP:9655"/>
        <dbReference type="ChEBI" id="CHEBI:15377"/>
        <dbReference type="ChEBI" id="CHEBI:78488"/>
        <dbReference type="ChEBI" id="CHEBI:78489"/>
    </reaction>
    <physiologicalReaction direction="left-to-right" evidence="25">
        <dbReference type="Rhea" id="RHEA:41925"/>
    </physiologicalReaction>
</comment>
<dbReference type="InterPro" id="IPR014043">
    <property type="entry name" value="Acyl_transferase_dom"/>
</dbReference>
<organism evidence="64 65">
    <name type="scientific">Polypedilum vanderplanki</name>
    <name type="common">Sleeping chironomid midge</name>
    <dbReference type="NCBI Taxonomy" id="319348"/>
    <lineage>
        <taxon>Eukaryota</taxon>
        <taxon>Metazoa</taxon>
        <taxon>Ecdysozoa</taxon>
        <taxon>Arthropoda</taxon>
        <taxon>Hexapoda</taxon>
        <taxon>Insecta</taxon>
        <taxon>Pterygota</taxon>
        <taxon>Neoptera</taxon>
        <taxon>Endopterygota</taxon>
        <taxon>Diptera</taxon>
        <taxon>Nematocera</taxon>
        <taxon>Chironomoidea</taxon>
        <taxon>Chironomidae</taxon>
        <taxon>Chironominae</taxon>
        <taxon>Polypedilum</taxon>
        <taxon>Polypedilum</taxon>
    </lineage>
</organism>
<dbReference type="SMART" id="SM00825">
    <property type="entry name" value="PKS_KS"/>
    <property type="match status" value="1"/>
</dbReference>
<dbReference type="InterPro" id="IPR020841">
    <property type="entry name" value="PKS_Beta-ketoAc_synthase_dom"/>
</dbReference>
<dbReference type="SUPFAM" id="SSF53474">
    <property type="entry name" value="alpha/beta-Hydrolases"/>
    <property type="match status" value="1"/>
</dbReference>
<evidence type="ECO:0000259" key="61">
    <source>
        <dbReference type="PROSITE" id="PS50075"/>
    </source>
</evidence>
<dbReference type="InterPro" id="IPR006162">
    <property type="entry name" value="Ppantetheine_attach_site"/>
</dbReference>
<comment type="catalytic activity">
    <reaction evidence="33">
        <text>3-oxodecanoyl-[ACP] + NADPH + H(+) = (3R)-hydroxydecanoyl-[ACP] + NADP(+)</text>
        <dbReference type="Rhea" id="RHEA:41856"/>
        <dbReference type="Rhea" id="RHEA-COMP:9637"/>
        <dbReference type="Rhea" id="RHEA-COMP:9638"/>
        <dbReference type="ChEBI" id="CHEBI:15378"/>
        <dbReference type="ChEBI" id="CHEBI:57783"/>
        <dbReference type="ChEBI" id="CHEBI:58349"/>
        <dbReference type="ChEBI" id="CHEBI:78464"/>
        <dbReference type="ChEBI" id="CHEBI:78466"/>
    </reaction>
    <physiologicalReaction direction="left-to-right" evidence="33">
        <dbReference type="Rhea" id="RHEA:41857"/>
    </physiologicalReaction>
</comment>
<dbReference type="InterPro" id="IPR049900">
    <property type="entry name" value="PKS_mFAS_DH"/>
</dbReference>
<keyword evidence="65" id="KW-1185">Reference proteome</keyword>
<evidence type="ECO:0000256" key="4">
    <source>
        <dbReference type="ARBA" id="ARBA00012873"/>
    </source>
</evidence>
<feature type="region of interest" description="C-terminal hotdog fold" evidence="60">
    <location>
        <begin position="1004"/>
        <end position="1125"/>
    </location>
</feature>
<comment type="catalytic activity">
    <reaction evidence="53">
        <text>(2E)-tetradecenoyl-[ACP] + NADPH + H(+) = tetradecanoyl-[ACP] + NADP(+)</text>
        <dbReference type="Rhea" id="RHEA:41896"/>
        <dbReference type="Rhea" id="RHEA-COMP:9647"/>
        <dbReference type="Rhea" id="RHEA-COMP:9648"/>
        <dbReference type="ChEBI" id="CHEBI:15378"/>
        <dbReference type="ChEBI" id="CHEBI:57783"/>
        <dbReference type="ChEBI" id="CHEBI:58349"/>
        <dbReference type="ChEBI" id="CHEBI:78475"/>
        <dbReference type="ChEBI" id="CHEBI:78477"/>
    </reaction>
    <physiologicalReaction direction="left-to-right" evidence="53">
        <dbReference type="Rhea" id="RHEA:41897"/>
    </physiologicalReaction>
</comment>
<dbReference type="EC" id="1.1.1.100" evidence="5"/>
<dbReference type="InterPro" id="IPR016035">
    <property type="entry name" value="Acyl_Trfase/lysoPLipase"/>
</dbReference>
<dbReference type="OrthoDB" id="329835at2759"/>
<evidence type="ECO:0000256" key="8">
    <source>
        <dbReference type="ARBA" id="ARBA00013256"/>
    </source>
</evidence>
<dbReference type="Gene3D" id="3.90.180.10">
    <property type="entry name" value="Medium-chain alcohol dehydrogenases, catalytic domain"/>
    <property type="match status" value="1"/>
</dbReference>
<evidence type="ECO:0000256" key="53">
    <source>
        <dbReference type="ARBA" id="ARBA00049171"/>
    </source>
</evidence>
<evidence type="ECO:0000256" key="55">
    <source>
        <dbReference type="ARBA" id="ARBA00049414"/>
    </source>
</evidence>
<feature type="domain" description="PKS/mFAS DH" evidence="63">
    <location>
        <begin position="868"/>
        <end position="1125"/>
    </location>
</feature>
<comment type="catalytic activity">
    <reaction evidence="43">
        <text>tetradecanoyl-[ACP] + H2O = tetradecanoate + holo-[ACP] + H(+)</text>
        <dbReference type="Rhea" id="RHEA:30123"/>
        <dbReference type="Rhea" id="RHEA-COMP:9648"/>
        <dbReference type="Rhea" id="RHEA-COMP:9685"/>
        <dbReference type="ChEBI" id="CHEBI:15377"/>
        <dbReference type="ChEBI" id="CHEBI:15378"/>
        <dbReference type="ChEBI" id="CHEBI:30807"/>
        <dbReference type="ChEBI" id="CHEBI:64479"/>
        <dbReference type="ChEBI" id="CHEBI:78477"/>
        <dbReference type="EC" id="3.1.2.14"/>
    </reaction>
    <physiologicalReaction direction="left-to-right" evidence="43">
        <dbReference type="Rhea" id="RHEA:30124"/>
    </physiologicalReaction>
</comment>
<evidence type="ECO:0000256" key="16">
    <source>
        <dbReference type="ARBA" id="ARBA00022990"/>
    </source>
</evidence>
<keyword evidence="16" id="KW-0007">Acetylation</keyword>
<evidence type="ECO:0000256" key="19">
    <source>
        <dbReference type="ARBA" id="ARBA00023332"/>
    </source>
</evidence>
<dbReference type="Pfam" id="PF13602">
    <property type="entry name" value="ADH_zinc_N_2"/>
    <property type="match status" value="1"/>
</dbReference>
<comment type="catalytic activity">
    <reaction evidence="36">
        <text>dodecanoyl-[ACP] + malonyl-[ACP] + H(+) = 3-oxotetradecanoyl-[ACP] + holo-[ACP] + CO2</text>
        <dbReference type="Rhea" id="RHEA:41884"/>
        <dbReference type="Rhea" id="RHEA-COMP:9623"/>
        <dbReference type="Rhea" id="RHEA-COMP:9644"/>
        <dbReference type="Rhea" id="RHEA-COMP:9645"/>
        <dbReference type="Rhea" id="RHEA-COMP:9685"/>
        <dbReference type="ChEBI" id="CHEBI:15378"/>
        <dbReference type="ChEBI" id="CHEBI:16526"/>
        <dbReference type="ChEBI" id="CHEBI:64479"/>
        <dbReference type="ChEBI" id="CHEBI:65264"/>
        <dbReference type="ChEBI" id="CHEBI:78449"/>
        <dbReference type="ChEBI" id="CHEBI:78473"/>
    </reaction>
    <physiologicalReaction direction="left-to-right" evidence="36">
        <dbReference type="Rhea" id="RHEA:41885"/>
    </physiologicalReaction>
</comment>
<comment type="catalytic activity">
    <reaction evidence="38">
        <text>(2E)-hexenoyl-[ACP] + NADPH + H(+) = hexanoyl-[ACP] + NADP(+)</text>
        <dbReference type="Rhea" id="RHEA:41832"/>
        <dbReference type="Rhea" id="RHEA-COMP:9631"/>
        <dbReference type="Rhea" id="RHEA-COMP:9632"/>
        <dbReference type="ChEBI" id="CHEBI:15378"/>
        <dbReference type="ChEBI" id="CHEBI:57783"/>
        <dbReference type="ChEBI" id="CHEBI:58349"/>
        <dbReference type="ChEBI" id="CHEBI:78458"/>
        <dbReference type="ChEBI" id="CHEBI:78459"/>
    </reaction>
    <physiologicalReaction direction="left-to-right" evidence="38">
        <dbReference type="Rhea" id="RHEA:41833"/>
    </physiologicalReaction>
</comment>
<evidence type="ECO:0000256" key="43">
    <source>
        <dbReference type="ARBA" id="ARBA00048289"/>
    </source>
</evidence>
<comment type="catalytic activity">
    <reaction evidence="31">
        <text>hexanoyl-[ACP] + malonyl-[ACP] + H(+) = 3-oxooctanoyl-[ACP] + holo-[ACP] + CO2</text>
        <dbReference type="Rhea" id="RHEA:41836"/>
        <dbReference type="Rhea" id="RHEA-COMP:9623"/>
        <dbReference type="Rhea" id="RHEA-COMP:9632"/>
        <dbReference type="Rhea" id="RHEA-COMP:9633"/>
        <dbReference type="Rhea" id="RHEA-COMP:9685"/>
        <dbReference type="ChEBI" id="CHEBI:15378"/>
        <dbReference type="ChEBI" id="CHEBI:16526"/>
        <dbReference type="ChEBI" id="CHEBI:64479"/>
        <dbReference type="ChEBI" id="CHEBI:78449"/>
        <dbReference type="ChEBI" id="CHEBI:78459"/>
        <dbReference type="ChEBI" id="CHEBI:78460"/>
    </reaction>
    <physiologicalReaction direction="left-to-right" evidence="31">
        <dbReference type="Rhea" id="RHEA:41837"/>
    </physiologicalReaction>
</comment>
<dbReference type="InterPro" id="IPR016039">
    <property type="entry name" value="Thiolase-like"/>
</dbReference>
<comment type="catalytic activity">
    <reaction evidence="24">
        <text>(3R)-hydroxytetradecanoyl-[ACP] = (2E)-tetradecenoyl-[ACP] + H2O</text>
        <dbReference type="Rhea" id="RHEA:41892"/>
        <dbReference type="Rhea" id="RHEA-COMP:9646"/>
        <dbReference type="Rhea" id="RHEA-COMP:9647"/>
        <dbReference type="ChEBI" id="CHEBI:15377"/>
        <dbReference type="ChEBI" id="CHEBI:78474"/>
        <dbReference type="ChEBI" id="CHEBI:78475"/>
    </reaction>
    <physiologicalReaction direction="left-to-right" evidence="24">
        <dbReference type="Rhea" id="RHEA:41893"/>
    </physiologicalReaction>
</comment>
<dbReference type="EC" id="2.3.1.39" evidence="9"/>
<evidence type="ECO:0000256" key="24">
    <source>
        <dbReference type="ARBA" id="ARBA00023398"/>
    </source>
</evidence>
<dbReference type="InterPro" id="IPR020843">
    <property type="entry name" value="ER"/>
</dbReference>
<comment type="function">
    <text evidence="28">Fatty acid synthetase is a multifunctional enzyme that catalyzes the de novo biosynthesis of long-chain saturated fatty acids starting from acetyl-CoA and malonyl-CoA in the presence of NADPH. This multifunctional protein contains 7 catalytic activities and a site for the binding of the prosthetic group 4'-phosphopantetheine of the acyl carrier protein ([ACP]) domain.</text>
</comment>
<comment type="catalytic activity">
    <reaction evidence="56">
        <text>3-oxooctanoyl-[ACP] + NADPH + H(+) = (3R)-hydroxyoctanoyl-[ACP] + NADP(+)</text>
        <dbReference type="Rhea" id="RHEA:41840"/>
        <dbReference type="Rhea" id="RHEA-COMP:9633"/>
        <dbReference type="Rhea" id="RHEA-COMP:9634"/>
        <dbReference type="ChEBI" id="CHEBI:15378"/>
        <dbReference type="ChEBI" id="CHEBI:57783"/>
        <dbReference type="ChEBI" id="CHEBI:58349"/>
        <dbReference type="ChEBI" id="CHEBI:78460"/>
        <dbReference type="ChEBI" id="CHEBI:78461"/>
    </reaction>
    <physiologicalReaction direction="left-to-right" evidence="56">
        <dbReference type="Rhea" id="RHEA:41841"/>
    </physiologicalReaction>
</comment>
<dbReference type="PROSITE" id="PS52004">
    <property type="entry name" value="KS3_2"/>
    <property type="match status" value="1"/>
</dbReference>
<comment type="catalytic activity">
    <reaction evidence="35">
        <text>(2E)-butenoyl-[ACP] + NADPH + H(+) = butanoyl-[ACP] + NADP(+)</text>
        <dbReference type="Rhea" id="RHEA:41812"/>
        <dbReference type="Rhea" id="RHEA-COMP:9627"/>
        <dbReference type="Rhea" id="RHEA-COMP:9628"/>
        <dbReference type="ChEBI" id="CHEBI:15378"/>
        <dbReference type="ChEBI" id="CHEBI:57783"/>
        <dbReference type="ChEBI" id="CHEBI:58349"/>
        <dbReference type="ChEBI" id="CHEBI:78453"/>
        <dbReference type="ChEBI" id="CHEBI:78454"/>
    </reaction>
    <physiologicalReaction direction="left-to-right" evidence="35">
        <dbReference type="Rhea" id="RHEA:41813"/>
    </physiologicalReaction>
</comment>
<comment type="catalytic activity">
    <reaction evidence="37">
        <text>(2E)-hexadecenoyl-[ACP] + NADPH + H(+) = hexadecanoyl-[ACP] + NADP(+)</text>
        <dbReference type="Rhea" id="RHEA:41912"/>
        <dbReference type="Rhea" id="RHEA-COMP:9651"/>
        <dbReference type="Rhea" id="RHEA-COMP:9652"/>
        <dbReference type="ChEBI" id="CHEBI:15378"/>
        <dbReference type="ChEBI" id="CHEBI:57783"/>
        <dbReference type="ChEBI" id="CHEBI:58349"/>
        <dbReference type="ChEBI" id="CHEBI:78481"/>
        <dbReference type="ChEBI" id="CHEBI:78483"/>
    </reaction>
    <physiologicalReaction direction="left-to-right" evidence="37">
        <dbReference type="Rhea" id="RHEA:41913"/>
    </physiologicalReaction>
</comment>
<evidence type="ECO:0000256" key="37">
    <source>
        <dbReference type="ARBA" id="ARBA00047810"/>
    </source>
</evidence>
<dbReference type="GO" id="GO:0004313">
    <property type="term" value="F:[acyl-carrier-protein] S-acetyltransferase activity"/>
    <property type="evidence" value="ECO:0007669"/>
    <property type="project" value="UniProtKB-EC"/>
</dbReference>
<dbReference type="GO" id="GO:0031177">
    <property type="term" value="F:phosphopantetheine binding"/>
    <property type="evidence" value="ECO:0007669"/>
    <property type="project" value="InterPro"/>
</dbReference>
<dbReference type="SUPFAM" id="SSF52151">
    <property type="entry name" value="FabD/lysophospholipase-like"/>
    <property type="match status" value="1"/>
</dbReference>
<evidence type="ECO:0000256" key="10">
    <source>
        <dbReference type="ARBA" id="ARBA00018769"/>
    </source>
</evidence>
<evidence type="ECO:0000256" key="52">
    <source>
        <dbReference type="ARBA" id="ARBA00049109"/>
    </source>
</evidence>
<evidence type="ECO:0000256" key="42">
    <source>
        <dbReference type="ARBA" id="ARBA00048281"/>
    </source>
</evidence>
<evidence type="ECO:0000256" key="2">
    <source>
        <dbReference type="ARBA" id="ARBA00012004"/>
    </source>
</evidence>
<dbReference type="Pfam" id="PF08659">
    <property type="entry name" value="KR"/>
    <property type="match status" value="1"/>
</dbReference>
<dbReference type="InterPro" id="IPR009081">
    <property type="entry name" value="PP-bd_ACP"/>
</dbReference>
<comment type="catalytic activity">
    <reaction evidence="30">
        <text>3-oxooctadecanoyl-[ACP] + NADPH + H(+) = (3R)-hydroxyoctadecanoyl-[ACP] + NADP(+)</text>
        <dbReference type="Rhea" id="RHEA:41920"/>
        <dbReference type="Rhea" id="RHEA-COMP:9653"/>
        <dbReference type="Rhea" id="RHEA-COMP:9654"/>
        <dbReference type="ChEBI" id="CHEBI:15378"/>
        <dbReference type="ChEBI" id="CHEBI:57783"/>
        <dbReference type="ChEBI" id="CHEBI:58349"/>
        <dbReference type="ChEBI" id="CHEBI:78487"/>
        <dbReference type="ChEBI" id="CHEBI:78488"/>
    </reaction>
    <physiologicalReaction direction="left-to-right" evidence="30">
        <dbReference type="Rhea" id="RHEA:41921"/>
    </physiologicalReaction>
</comment>
<comment type="catalytic activity">
    <reaction evidence="29">
        <text>acetyl-CoA + n malonyl-CoA + 2n NADPH + 2n H(+) = a long-chain fatty acid + (n+1) CoA + n CO2 + 2n NADP(+).</text>
        <dbReference type="EC" id="2.3.1.85"/>
    </reaction>
</comment>
<evidence type="ECO:0000256" key="33">
    <source>
        <dbReference type="ARBA" id="ARBA00047440"/>
    </source>
</evidence>
<keyword evidence="14" id="KW-0702">S-nitrosylation</keyword>
<accession>A0A9J6CGD6</accession>
<dbReference type="InterPro" id="IPR036736">
    <property type="entry name" value="ACP-like_sf"/>
</dbReference>
<evidence type="ECO:0000256" key="41">
    <source>
        <dbReference type="ARBA" id="ARBA00048051"/>
    </source>
</evidence>
<dbReference type="InterPro" id="IPR050091">
    <property type="entry name" value="PKS_NRPS_Biosynth_Enz"/>
</dbReference>
<name>A0A9J6CGD6_POLVA</name>
<dbReference type="CDD" id="cd05195">
    <property type="entry name" value="enoyl_red"/>
    <property type="match status" value="1"/>
</dbReference>
<dbReference type="Pfam" id="PF21149">
    <property type="entry name" value="FAS_pseudo-KR"/>
    <property type="match status" value="1"/>
</dbReference>
<dbReference type="Pfam" id="PF00109">
    <property type="entry name" value="ketoacyl-synt"/>
    <property type="match status" value="1"/>
</dbReference>
<evidence type="ECO:0000256" key="38">
    <source>
        <dbReference type="ARBA" id="ARBA00047897"/>
    </source>
</evidence>
<comment type="pathway">
    <text evidence="1">Lipid metabolism.</text>
</comment>
<dbReference type="EC" id="2.3.1.85" evidence="4"/>
<dbReference type="EC" id="2.3.1.38" evidence="8"/>
<comment type="catalytic activity">
    <reaction evidence="52">
        <text>decanoyl-[ACP] + malonyl-[ACP] + H(+) = 3-oxododecanoyl-[ACP] + holo-[ACP] + CO2</text>
        <dbReference type="Rhea" id="RHEA:41868"/>
        <dbReference type="Rhea" id="RHEA-COMP:9623"/>
        <dbReference type="Rhea" id="RHEA-COMP:9640"/>
        <dbReference type="Rhea" id="RHEA-COMP:9641"/>
        <dbReference type="Rhea" id="RHEA-COMP:9685"/>
        <dbReference type="ChEBI" id="CHEBI:15378"/>
        <dbReference type="ChEBI" id="CHEBI:16526"/>
        <dbReference type="ChEBI" id="CHEBI:64479"/>
        <dbReference type="ChEBI" id="CHEBI:78449"/>
        <dbReference type="ChEBI" id="CHEBI:78468"/>
        <dbReference type="ChEBI" id="CHEBI:78469"/>
    </reaction>
    <physiologicalReaction direction="left-to-right" evidence="52">
        <dbReference type="Rhea" id="RHEA:41869"/>
    </physiologicalReaction>
</comment>
<dbReference type="InterPro" id="IPR001227">
    <property type="entry name" value="Ac_transferase_dom_sf"/>
</dbReference>
<protein>
    <recommendedName>
        <fullName evidence="10">Fatty acid synthase</fullName>
        <ecNumber evidence="5">1.1.1.100</ecNumber>
        <ecNumber evidence="2">1.3.1.39</ecNumber>
        <ecNumber evidence="8">2.3.1.38</ecNumber>
        <ecNumber evidence="9">2.3.1.39</ecNumber>
        <ecNumber evidence="7">2.3.1.41</ecNumber>
        <ecNumber evidence="4">2.3.1.85</ecNumber>
        <ecNumber evidence="3">3.1.2.14</ecNumber>
        <ecNumber evidence="6">4.2.1.59</ecNumber>
    </recommendedName>
</protein>
<comment type="catalytic activity">
    <reaction evidence="34">
        <text>tetradecanoyl-[ACP] + malonyl-[ACP] + H(+) = 3-oxohexadecanoyl-[ACP] + holo-[ACP] + CO2</text>
        <dbReference type="Rhea" id="RHEA:41900"/>
        <dbReference type="Rhea" id="RHEA-COMP:9623"/>
        <dbReference type="Rhea" id="RHEA-COMP:9648"/>
        <dbReference type="Rhea" id="RHEA-COMP:9649"/>
        <dbReference type="Rhea" id="RHEA-COMP:9685"/>
        <dbReference type="ChEBI" id="CHEBI:15378"/>
        <dbReference type="ChEBI" id="CHEBI:16526"/>
        <dbReference type="ChEBI" id="CHEBI:64479"/>
        <dbReference type="ChEBI" id="CHEBI:78449"/>
        <dbReference type="ChEBI" id="CHEBI:78477"/>
        <dbReference type="ChEBI" id="CHEBI:78478"/>
    </reaction>
    <physiologicalReaction direction="left-to-right" evidence="34">
        <dbReference type="Rhea" id="RHEA:41901"/>
    </physiologicalReaction>
</comment>
<comment type="catalytic activity">
    <reaction evidence="58">
        <text>(2E)-decenoyl-[ACP] + NADPH + H(+) = decanoyl-[ACP] + NADP(+)</text>
        <dbReference type="Rhea" id="RHEA:41864"/>
        <dbReference type="Rhea" id="RHEA-COMP:9639"/>
        <dbReference type="Rhea" id="RHEA-COMP:9640"/>
        <dbReference type="ChEBI" id="CHEBI:15378"/>
        <dbReference type="ChEBI" id="CHEBI:57783"/>
        <dbReference type="ChEBI" id="CHEBI:58349"/>
        <dbReference type="ChEBI" id="CHEBI:78467"/>
        <dbReference type="ChEBI" id="CHEBI:78468"/>
    </reaction>
    <physiologicalReaction direction="left-to-right" evidence="58">
        <dbReference type="Rhea" id="RHEA:41865"/>
    </physiologicalReaction>
</comment>
<dbReference type="InterPro" id="IPR057326">
    <property type="entry name" value="KR_dom"/>
</dbReference>
<evidence type="ECO:0000256" key="20">
    <source>
        <dbReference type="ARBA" id="ARBA00023351"/>
    </source>
</evidence>
<feature type="region of interest" description="N-terminal hotdog fold" evidence="60">
    <location>
        <begin position="868"/>
        <end position="992"/>
    </location>
</feature>
<dbReference type="GO" id="GO:0006633">
    <property type="term" value="P:fatty acid biosynthetic process"/>
    <property type="evidence" value="ECO:0007669"/>
    <property type="project" value="InterPro"/>
</dbReference>
<dbReference type="GO" id="GO:0004314">
    <property type="term" value="F:[acyl-carrier-protein] S-malonyltransferase activity"/>
    <property type="evidence" value="ECO:0007669"/>
    <property type="project" value="UniProtKB-EC"/>
</dbReference>
<evidence type="ECO:0000256" key="39">
    <source>
        <dbReference type="ARBA" id="ARBA00047953"/>
    </source>
</evidence>
<dbReference type="GO" id="GO:0141148">
    <property type="term" value="F:enoyl-[acyl-carrier-protein] reductase (NADPH) activity"/>
    <property type="evidence" value="ECO:0007669"/>
    <property type="project" value="UniProtKB-EC"/>
</dbReference>
<dbReference type="Gene3D" id="3.40.47.10">
    <property type="match status" value="1"/>
</dbReference>
<dbReference type="SUPFAM" id="SSF55048">
    <property type="entry name" value="Probable ACP-binding domain of malonyl-CoA ACP transacylase"/>
    <property type="match status" value="1"/>
</dbReference>
<feature type="active site" description="Proton acceptor; for dehydratase activity" evidence="60">
    <location>
        <position position="905"/>
    </location>
</feature>
<evidence type="ECO:0000256" key="27">
    <source>
        <dbReference type="ARBA" id="ARBA00023402"/>
    </source>
</evidence>
<comment type="catalytic activity">
    <reaction evidence="41">
        <text>hexadecanoyl-[ACP] + malonyl-[ACP] + H(+) = 3-oxooctadecanoyl-[ACP] + holo-[ACP] + CO2</text>
        <dbReference type="Rhea" id="RHEA:41916"/>
        <dbReference type="Rhea" id="RHEA-COMP:9623"/>
        <dbReference type="Rhea" id="RHEA-COMP:9652"/>
        <dbReference type="Rhea" id="RHEA-COMP:9653"/>
        <dbReference type="Rhea" id="RHEA-COMP:9685"/>
        <dbReference type="ChEBI" id="CHEBI:15378"/>
        <dbReference type="ChEBI" id="CHEBI:16526"/>
        <dbReference type="ChEBI" id="CHEBI:64479"/>
        <dbReference type="ChEBI" id="CHEBI:78449"/>
        <dbReference type="ChEBI" id="CHEBI:78483"/>
        <dbReference type="ChEBI" id="CHEBI:78487"/>
    </reaction>
    <physiologicalReaction direction="left-to-right" evidence="41">
        <dbReference type="Rhea" id="RHEA:41917"/>
    </physiologicalReaction>
</comment>
<evidence type="ECO:0000256" key="54">
    <source>
        <dbReference type="ARBA" id="ARBA00049263"/>
    </source>
</evidence>
<keyword evidence="15" id="KW-0663">Pyridoxal phosphate</keyword>
<dbReference type="Gene3D" id="3.40.50.1820">
    <property type="entry name" value="alpha/beta hydrolase"/>
    <property type="match status" value="1"/>
</dbReference>
<dbReference type="Gene3D" id="1.10.1200.10">
    <property type="entry name" value="ACP-like"/>
    <property type="match status" value="1"/>
</dbReference>
<keyword evidence="17" id="KW-0456">Lyase</keyword>
<comment type="catalytic activity">
    <reaction evidence="49">
        <text>hexadecanoyl-[ACP] + H2O = hexadecanoate + holo-[ACP] + H(+)</text>
        <dbReference type="Rhea" id="RHEA:41932"/>
        <dbReference type="Rhea" id="RHEA-COMP:9652"/>
        <dbReference type="Rhea" id="RHEA-COMP:9685"/>
        <dbReference type="ChEBI" id="CHEBI:7896"/>
        <dbReference type="ChEBI" id="CHEBI:15377"/>
        <dbReference type="ChEBI" id="CHEBI:15378"/>
        <dbReference type="ChEBI" id="CHEBI:64479"/>
        <dbReference type="ChEBI" id="CHEBI:78483"/>
        <dbReference type="EC" id="3.1.2.14"/>
    </reaction>
    <physiologicalReaction direction="left-to-right" evidence="49">
        <dbReference type="Rhea" id="RHEA:41933"/>
    </physiologicalReaction>
</comment>
<evidence type="ECO:0000256" key="51">
    <source>
        <dbReference type="ARBA" id="ARBA00049019"/>
    </source>
</evidence>
<dbReference type="InterPro" id="IPR042104">
    <property type="entry name" value="PKS_dehydratase_sf"/>
</dbReference>
<evidence type="ECO:0000256" key="59">
    <source>
        <dbReference type="ARBA" id="ARBA00049533"/>
    </source>
</evidence>
<evidence type="ECO:0000256" key="6">
    <source>
        <dbReference type="ARBA" id="ARBA00013167"/>
    </source>
</evidence>
<comment type="catalytic activity">
    <reaction evidence="39">
        <text>3-oxobutanoyl-[ACP] + NADPH + H(+) = (3R)-hydroxybutanoyl-[ACP] + NADP(+)</text>
        <dbReference type="Rhea" id="RHEA:41804"/>
        <dbReference type="Rhea" id="RHEA-COMP:9625"/>
        <dbReference type="Rhea" id="RHEA-COMP:9626"/>
        <dbReference type="ChEBI" id="CHEBI:15378"/>
        <dbReference type="ChEBI" id="CHEBI:57783"/>
        <dbReference type="ChEBI" id="CHEBI:58349"/>
        <dbReference type="ChEBI" id="CHEBI:78450"/>
        <dbReference type="ChEBI" id="CHEBI:78451"/>
    </reaction>
    <physiologicalReaction direction="left-to-right" evidence="39">
        <dbReference type="Rhea" id="RHEA:41805"/>
    </physiologicalReaction>
</comment>
<evidence type="ECO:0000256" key="22">
    <source>
        <dbReference type="ARBA" id="ARBA00023388"/>
    </source>
</evidence>
<comment type="catalytic activity">
    <reaction evidence="45">
        <text>a fatty acyl-[ACP] + malonyl-[ACP] + H(+) = a 3-oxoacyl-[ACP] + holo-[ACP] + CO2</text>
        <dbReference type="Rhea" id="RHEA:22836"/>
        <dbReference type="Rhea" id="RHEA-COMP:9623"/>
        <dbReference type="Rhea" id="RHEA-COMP:9685"/>
        <dbReference type="Rhea" id="RHEA-COMP:9916"/>
        <dbReference type="Rhea" id="RHEA-COMP:14125"/>
        <dbReference type="ChEBI" id="CHEBI:15378"/>
        <dbReference type="ChEBI" id="CHEBI:16526"/>
        <dbReference type="ChEBI" id="CHEBI:64479"/>
        <dbReference type="ChEBI" id="CHEBI:78449"/>
        <dbReference type="ChEBI" id="CHEBI:78776"/>
        <dbReference type="ChEBI" id="CHEBI:138651"/>
        <dbReference type="EC" id="2.3.1.41"/>
    </reaction>
    <physiologicalReaction direction="left-to-right" evidence="45">
        <dbReference type="Rhea" id="RHEA:22837"/>
    </physiologicalReaction>
</comment>
<comment type="catalytic activity">
    <reaction evidence="50">
        <text>3-oxotetradecanoyl-[ACP] + NADPH + H(+) = (3R)-hydroxytetradecanoyl-[ACP] + NADP(+)</text>
        <dbReference type="Rhea" id="RHEA:41888"/>
        <dbReference type="Rhea" id="RHEA-COMP:9645"/>
        <dbReference type="Rhea" id="RHEA-COMP:9646"/>
        <dbReference type="ChEBI" id="CHEBI:15378"/>
        <dbReference type="ChEBI" id="CHEBI:57783"/>
        <dbReference type="ChEBI" id="CHEBI:58349"/>
        <dbReference type="ChEBI" id="CHEBI:78473"/>
        <dbReference type="ChEBI" id="CHEBI:78474"/>
    </reaction>
    <physiologicalReaction direction="left-to-right" evidence="50">
        <dbReference type="Rhea" id="RHEA:41889"/>
    </physiologicalReaction>
</comment>
<dbReference type="InterPro" id="IPR029058">
    <property type="entry name" value="AB_hydrolase_fold"/>
</dbReference>
<evidence type="ECO:0000256" key="57">
    <source>
        <dbReference type="ARBA" id="ARBA00049449"/>
    </source>
</evidence>
<comment type="catalytic activity">
    <reaction evidence="23">
        <text>a (3R)-hydroxyacyl-[ACP] = a (2E)-enoyl-[ACP] + H2O</text>
        <dbReference type="Rhea" id="RHEA:13097"/>
        <dbReference type="Rhea" id="RHEA-COMP:9925"/>
        <dbReference type="Rhea" id="RHEA-COMP:9945"/>
        <dbReference type="ChEBI" id="CHEBI:15377"/>
        <dbReference type="ChEBI" id="CHEBI:78784"/>
        <dbReference type="ChEBI" id="CHEBI:78827"/>
        <dbReference type="EC" id="4.2.1.59"/>
    </reaction>
    <physiologicalReaction direction="left-to-right" evidence="23">
        <dbReference type="Rhea" id="RHEA:13098"/>
    </physiologicalReaction>
</comment>
<evidence type="ECO:0000256" key="49">
    <source>
        <dbReference type="ARBA" id="ARBA00048704"/>
    </source>
</evidence>
<dbReference type="CDD" id="cd00833">
    <property type="entry name" value="PKS"/>
    <property type="match status" value="1"/>
</dbReference>
<dbReference type="EC" id="4.2.1.59" evidence="6"/>
<evidence type="ECO:0000256" key="23">
    <source>
        <dbReference type="ARBA" id="ARBA00023394"/>
    </source>
</evidence>
<dbReference type="InterPro" id="IPR014030">
    <property type="entry name" value="Ketoacyl_synth_N"/>
</dbReference>
<evidence type="ECO:0000256" key="56">
    <source>
        <dbReference type="ARBA" id="ARBA00049422"/>
    </source>
</evidence>
<evidence type="ECO:0000313" key="65">
    <source>
        <dbReference type="Proteomes" id="UP001107558"/>
    </source>
</evidence>
<dbReference type="InterPro" id="IPR032821">
    <property type="entry name" value="PKS_assoc"/>
</dbReference>
<comment type="catalytic activity">
    <reaction evidence="54">
        <text>3-oxododecanoyl-[ACP] + NADPH + H(+) = (3R)-hydroxydodecanoyl-[ACP] + NADP(+)</text>
        <dbReference type="Rhea" id="RHEA:41872"/>
        <dbReference type="Rhea" id="RHEA-COMP:9641"/>
        <dbReference type="Rhea" id="RHEA-COMP:9642"/>
        <dbReference type="ChEBI" id="CHEBI:15378"/>
        <dbReference type="ChEBI" id="CHEBI:57783"/>
        <dbReference type="ChEBI" id="CHEBI:58349"/>
        <dbReference type="ChEBI" id="CHEBI:78469"/>
        <dbReference type="ChEBI" id="CHEBI:78470"/>
    </reaction>
    <physiologicalReaction direction="left-to-right" evidence="54">
        <dbReference type="Rhea" id="RHEA:41873"/>
    </physiologicalReaction>
</comment>
<evidence type="ECO:0000256" key="21">
    <source>
        <dbReference type="ARBA" id="ARBA00023373"/>
    </source>
</evidence>
<dbReference type="InterPro" id="IPR020806">
    <property type="entry name" value="PKS_PP-bd"/>
</dbReference>
<dbReference type="InterPro" id="IPR014031">
    <property type="entry name" value="Ketoacyl_synth_C"/>
</dbReference>
<gene>
    <name evidence="64" type="ORF">PVAND_010359</name>
</gene>
<dbReference type="InterPro" id="IPR049391">
    <property type="entry name" value="FAS_pseudo-KR"/>
</dbReference>